<feature type="chain" id="PRO_5019358711" description="Lipoprotein" evidence="1">
    <location>
        <begin position="24"/>
        <end position="957"/>
    </location>
</feature>
<accession>A0A449B5G8</accession>
<keyword evidence="1" id="KW-0732">Signal</keyword>
<proteinExistence type="predicted"/>
<dbReference type="KEGG" id="mmau:NCTC10168_00764"/>
<dbReference type="EMBL" id="LR215037">
    <property type="protein sequence ID" value="VEU75815.1"/>
    <property type="molecule type" value="Genomic_DNA"/>
</dbReference>
<reference evidence="2 3" key="1">
    <citation type="submission" date="2019-01" db="EMBL/GenBank/DDBJ databases">
        <authorList>
            <consortium name="Pathogen Informatics"/>
        </authorList>
    </citation>
    <scope>NUCLEOTIDE SEQUENCE [LARGE SCALE GENOMIC DNA]</scope>
    <source>
        <strain evidence="2 3">NCTC10168</strain>
    </source>
</reference>
<feature type="signal peptide" evidence="1">
    <location>
        <begin position="1"/>
        <end position="23"/>
    </location>
</feature>
<dbReference type="OrthoDB" id="395154at2"/>
<dbReference type="Proteomes" id="UP000290243">
    <property type="component" value="Chromosome"/>
</dbReference>
<evidence type="ECO:0000256" key="1">
    <source>
        <dbReference type="SAM" id="SignalP"/>
    </source>
</evidence>
<organism evidence="2 3">
    <name type="scientific">Mycoplasmopsis maculosa</name>
    <dbReference type="NCBI Taxonomy" id="114885"/>
    <lineage>
        <taxon>Bacteria</taxon>
        <taxon>Bacillati</taxon>
        <taxon>Mycoplasmatota</taxon>
        <taxon>Mycoplasmoidales</taxon>
        <taxon>Metamycoplasmataceae</taxon>
        <taxon>Mycoplasmopsis</taxon>
    </lineage>
</organism>
<evidence type="ECO:0000313" key="3">
    <source>
        <dbReference type="Proteomes" id="UP000290243"/>
    </source>
</evidence>
<dbReference type="AlphaFoldDB" id="A0A449B5G8"/>
<name>A0A449B5G8_9BACT</name>
<protein>
    <recommendedName>
        <fullName evidence="4">Lipoprotein</fullName>
    </recommendedName>
</protein>
<dbReference type="NCBIfam" id="NF045850">
    <property type="entry name" value="ABC_Mplas_LP"/>
    <property type="match status" value="1"/>
</dbReference>
<evidence type="ECO:0008006" key="4">
    <source>
        <dbReference type="Google" id="ProtNLM"/>
    </source>
</evidence>
<sequence>MKRKLRLPLLSFTSLSLSASAFVAVSCAVQKDNNDYTRNIVSELTSSKDIFSPESFSSLIENTDINKDFAKRQIYREVVAAEHQQESAYLYDKSASYGSFLQIYEENLAGSLFRQETTLRPIAIDADGLKIVRPSVWRYKLEYADKVIVTTKDGVFEFDNDEAEVKPTAESEATFENKKFSVFNKIQYQLKSENQKSINSNYFFDKLKEATKLQFTVREGAKWVTNTGELTDFNIKPKDWYISWLRTIFLTKGVRSKSLSDAGLTSEQITLLDKNANATLDKGAIAFTEKRNYPNGYLYGLFNVNSDNFSDETKFLTDYNGKQAITFDVLKSDEKSYFDGLFEHLATSQDFIPAPSEYIASNSSSFKLYPLQNTEDAKNAAVAVETEVKKLSSDNKIVQAGVYWYGLSLKNTLVSGRYHFAGYNPDTQEEKFLRNENYFAVSQKSPKELIRRYQNNIDKEQLKNILFNEYKAGKISSLSTNNLNDKDKTEIIKDRNNYGAFYSRSLITNSTKYKTLPVLTPLSYQLSKNKVEDFNFNDNYSKLVYGLSRQELLNGTVSGVETLKKLYTGYGLSFRTMINAAINWEQVANFVSSGEHKSWISGYAPDGTINAKDASTTTKPTLLDNYEEISKLFAVDSDGTRIVLNEKLTEDKNKFVYPEQNAEKILDVQDDKLRIQSVAFLVLQQKVTQLLDKFYAENNLGENEKIQWTIPWRYTNWNPVTYESLFLNIIPELIRSLDTKNRLEPNYSYFSKREGLIQHLIEPTSGFQAAGWGYDLNSLGSGIDGQLYNGALQPLVILAGTDEAFGQHLAKSFPELAKLSKKMIEKVKDLPSVAGGVHADKFKELSLKDISALTQEYSHYKYENGNLIHSETEVENSGLFLEFTKFYVEYVSSISTDEAVALANEISNFIGPVIDRERTISKSLNLSFANPYINQPYFGTNMNWFSDITYANVDDSK</sequence>
<evidence type="ECO:0000313" key="2">
    <source>
        <dbReference type="EMBL" id="VEU75815.1"/>
    </source>
</evidence>
<gene>
    <name evidence="2" type="ORF">NCTC10168_00764</name>
</gene>
<keyword evidence="3" id="KW-1185">Reference proteome</keyword>
<dbReference type="PROSITE" id="PS51257">
    <property type="entry name" value="PROKAR_LIPOPROTEIN"/>
    <property type="match status" value="1"/>
</dbReference>
<dbReference type="RefSeq" id="WP_129647235.1">
    <property type="nucleotide sequence ID" value="NZ_LR215037.1"/>
</dbReference>